<dbReference type="InterPro" id="IPR027417">
    <property type="entry name" value="P-loop_NTPase"/>
</dbReference>
<gene>
    <name evidence="8" type="ORF">ACFQY0_05670</name>
</gene>
<evidence type="ECO:0000259" key="7">
    <source>
        <dbReference type="Pfam" id="PF02562"/>
    </source>
</evidence>
<dbReference type="PANTHER" id="PTHR30473:SF1">
    <property type="entry name" value="PHOH-LIKE PROTEIN"/>
    <property type="match status" value="1"/>
</dbReference>
<evidence type="ECO:0000256" key="5">
    <source>
        <dbReference type="ARBA" id="ARBA00022840"/>
    </source>
</evidence>
<accession>A0ABW2L514</accession>
<dbReference type="RefSeq" id="WP_379710145.1">
    <property type="nucleotide sequence ID" value="NZ_JBHTBS010000002.1"/>
</dbReference>
<dbReference type="SUPFAM" id="SSF52540">
    <property type="entry name" value="P-loop containing nucleoside triphosphate hydrolases"/>
    <property type="match status" value="1"/>
</dbReference>
<protein>
    <recommendedName>
        <fullName evidence="6">PhoH-like protein</fullName>
    </recommendedName>
</protein>
<keyword evidence="5" id="KW-0067">ATP-binding</keyword>
<keyword evidence="9" id="KW-1185">Reference proteome</keyword>
<feature type="domain" description="PhoH-like protein" evidence="7">
    <location>
        <begin position="113"/>
        <end position="315"/>
    </location>
</feature>
<dbReference type="EMBL" id="JBHTBS010000002">
    <property type="protein sequence ID" value="MFC7336656.1"/>
    <property type="molecule type" value="Genomic_DNA"/>
</dbReference>
<sequence length="328" mass="36293">MSAEKVELKLEYETAAFLHSLFAGDTRELSYLEDKLEVRTVTRDGWLLLTGAEEKVEEARQVFSDLEQARRGGAEISARDFRMAVDVAAKGGETGVSKLSEFRLLGLRGRRPVVPKTPRQLEYLQAIEKNDVCFGLGPAGTGKTYLAMAMGLAMLKAKTVHRVVLTRPAVEAGEALGFLPGDMREKVAPYLRPLYDAIHDMIGMEEGERYLEDGTIEIAPLAFMRGRTLAKSFVILDEAQNTTREQMFMALTRLGEESRMVVTGDASQVDLKPNVRSGLSEAERALKGVDGIAFVRFSGEDVVRHPVVGKIIEAYRQHRGEELEGVSD</sequence>
<comment type="similarity">
    <text evidence="2">Belongs to the PhoH family.</text>
</comment>
<evidence type="ECO:0000313" key="8">
    <source>
        <dbReference type="EMBL" id="MFC7336656.1"/>
    </source>
</evidence>
<dbReference type="Proteomes" id="UP001596472">
    <property type="component" value="Unassembled WGS sequence"/>
</dbReference>
<keyword evidence="3" id="KW-0963">Cytoplasm</keyword>
<evidence type="ECO:0000256" key="4">
    <source>
        <dbReference type="ARBA" id="ARBA00022741"/>
    </source>
</evidence>
<evidence type="ECO:0000256" key="2">
    <source>
        <dbReference type="ARBA" id="ARBA00010393"/>
    </source>
</evidence>
<dbReference type="InterPro" id="IPR051451">
    <property type="entry name" value="PhoH2-like"/>
</dbReference>
<evidence type="ECO:0000313" key="9">
    <source>
        <dbReference type="Proteomes" id="UP001596472"/>
    </source>
</evidence>
<organism evidence="8 9">
    <name type="scientific">Haloferula chungangensis</name>
    <dbReference type="NCBI Taxonomy" id="1048331"/>
    <lineage>
        <taxon>Bacteria</taxon>
        <taxon>Pseudomonadati</taxon>
        <taxon>Verrucomicrobiota</taxon>
        <taxon>Verrucomicrobiia</taxon>
        <taxon>Verrucomicrobiales</taxon>
        <taxon>Verrucomicrobiaceae</taxon>
        <taxon>Haloferula</taxon>
    </lineage>
</organism>
<comment type="caution">
    <text evidence="8">The sequence shown here is derived from an EMBL/GenBank/DDBJ whole genome shotgun (WGS) entry which is preliminary data.</text>
</comment>
<keyword evidence="4" id="KW-0547">Nucleotide-binding</keyword>
<name>A0ABW2L514_9BACT</name>
<dbReference type="InterPro" id="IPR003714">
    <property type="entry name" value="PhoH"/>
</dbReference>
<comment type="subcellular location">
    <subcellularLocation>
        <location evidence="1">Cytoplasm</location>
    </subcellularLocation>
</comment>
<evidence type="ECO:0000256" key="6">
    <source>
        <dbReference type="ARBA" id="ARBA00039970"/>
    </source>
</evidence>
<dbReference type="Gene3D" id="3.40.50.300">
    <property type="entry name" value="P-loop containing nucleotide triphosphate hydrolases"/>
    <property type="match status" value="1"/>
</dbReference>
<evidence type="ECO:0000256" key="1">
    <source>
        <dbReference type="ARBA" id="ARBA00004496"/>
    </source>
</evidence>
<dbReference type="PANTHER" id="PTHR30473">
    <property type="entry name" value="PROTEIN PHOH"/>
    <property type="match status" value="1"/>
</dbReference>
<reference evidence="9" key="1">
    <citation type="journal article" date="2019" name="Int. J. Syst. Evol. Microbiol.">
        <title>The Global Catalogue of Microorganisms (GCM) 10K type strain sequencing project: providing services to taxonomists for standard genome sequencing and annotation.</title>
        <authorList>
            <consortium name="The Broad Institute Genomics Platform"/>
            <consortium name="The Broad Institute Genome Sequencing Center for Infectious Disease"/>
            <person name="Wu L."/>
            <person name="Ma J."/>
        </authorList>
    </citation>
    <scope>NUCLEOTIDE SEQUENCE [LARGE SCALE GENOMIC DNA]</scope>
    <source>
        <strain evidence="9">CGMCC 4.1467</strain>
    </source>
</reference>
<evidence type="ECO:0000256" key="3">
    <source>
        <dbReference type="ARBA" id="ARBA00022490"/>
    </source>
</evidence>
<dbReference type="Pfam" id="PF02562">
    <property type="entry name" value="PhoH"/>
    <property type="match status" value="1"/>
</dbReference>
<proteinExistence type="inferred from homology"/>